<dbReference type="EMBL" id="HG996467">
    <property type="protein sequence ID" value="CAG1861462.1"/>
    <property type="molecule type" value="Genomic_DNA"/>
</dbReference>
<protein>
    <submittedName>
        <fullName evidence="1">(wild Malaysian banana) hypothetical protein</fullName>
    </submittedName>
</protein>
<organism evidence="1">
    <name type="scientific">Musa acuminata subsp. malaccensis</name>
    <name type="common">Wild banana</name>
    <name type="synonym">Musa malaccensis</name>
    <dbReference type="NCBI Taxonomy" id="214687"/>
    <lineage>
        <taxon>Eukaryota</taxon>
        <taxon>Viridiplantae</taxon>
        <taxon>Streptophyta</taxon>
        <taxon>Embryophyta</taxon>
        <taxon>Tracheophyta</taxon>
        <taxon>Spermatophyta</taxon>
        <taxon>Magnoliopsida</taxon>
        <taxon>Liliopsida</taxon>
        <taxon>Zingiberales</taxon>
        <taxon>Musaceae</taxon>
        <taxon>Musa</taxon>
    </lineage>
</organism>
<sequence length="37" mass="4317">MNQRPDFYDGSLVFVSETVVREKIWAEFPPETNKKAS</sequence>
<reference evidence="1" key="1">
    <citation type="submission" date="2021-03" db="EMBL/GenBank/DDBJ databases">
        <authorList>
            <consortium name="Genoscope - CEA"/>
            <person name="William W."/>
        </authorList>
    </citation>
    <scope>NUCLEOTIDE SEQUENCE</scope>
    <source>
        <strain evidence="1">Doubled-haploid Pahang</strain>
    </source>
</reference>
<gene>
    <name evidence="1" type="ORF">GSMUA_63560.1</name>
</gene>
<dbReference type="AlphaFoldDB" id="A0A8D7FPS8"/>
<evidence type="ECO:0000313" key="1">
    <source>
        <dbReference type="EMBL" id="CAG1861462.1"/>
    </source>
</evidence>
<accession>A0A8D7FPS8</accession>
<name>A0A8D7FPS8_MUSAM</name>
<proteinExistence type="predicted"/>